<sequence>MPRPLSTPTRPVALLLGAALLAFGALASPARAYADEPVTHSDERGAAYTGDRPRVLVGLGDSVPAGTNCVDPNFITLLGQRGGYQVVNRAMGGATVADVYAELADPSLRADLAAATEVVLMIGANDLDAAMQPETAGEDPAEEVTEVRRQFARLLTEIHQQSNAHIVLVGYWNVSTAGAVAETLPPEVRAADEAATRQLNQMLAELAAEHDASFVDPSEAYGADPTELLTDDGDHPNGAGHVALADATEPALRR</sequence>
<dbReference type="Pfam" id="PF13472">
    <property type="entry name" value="Lipase_GDSL_2"/>
    <property type="match status" value="1"/>
</dbReference>
<reference evidence="4 5" key="1">
    <citation type="submission" date="2017-07" db="EMBL/GenBank/DDBJ databases">
        <title>Draft whole genome sequences of clinical Proprionibacteriaceae strains.</title>
        <authorList>
            <person name="Bernier A.-M."/>
            <person name="Bernard K."/>
            <person name="Domingo M.-C."/>
        </authorList>
    </citation>
    <scope>NUCLEOTIDE SEQUENCE [LARGE SCALE GENOMIC DNA]</scope>
    <source>
        <strain evidence="4 5">NML 130396</strain>
    </source>
</reference>
<dbReference type="AlphaFoldDB" id="A0A255H7A4"/>
<feature type="domain" description="SGNH hydrolase-type esterase" evidence="3">
    <location>
        <begin position="59"/>
        <end position="241"/>
    </location>
</feature>
<feature type="signal peptide" evidence="2">
    <location>
        <begin position="1"/>
        <end position="27"/>
    </location>
</feature>
<evidence type="ECO:0000313" key="4">
    <source>
        <dbReference type="EMBL" id="OYO23481.1"/>
    </source>
</evidence>
<accession>A0A255H7A4</accession>
<feature type="chain" id="PRO_5039166032" description="SGNH hydrolase-type esterase domain-containing protein" evidence="2">
    <location>
        <begin position="28"/>
        <end position="254"/>
    </location>
</feature>
<dbReference type="RefSeq" id="WP_094363239.1">
    <property type="nucleotide sequence ID" value="NZ_NMVQ01000007.1"/>
</dbReference>
<dbReference type="SUPFAM" id="SSF52266">
    <property type="entry name" value="SGNH hydrolase"/>
    <property type="match status" value="1"/>
</dbReference>
<dbReference type="InterPro" id="IPR036514">
    <property type="entry name" value="SGNH_hydro_sf"/>
</dbReference>
<proteinExistence type="predicted"/>
<evidence type="ECO:0000313" key="5">
    <source>
        <dbReference type="Proteomes" id="UP000216311"/>
    </source>
</evidence>
<evidence type="ECO:0000256" key="2">
    <source>
        <dbReference type="SAM" id="SignalP"/>
    </source>
</evidence>
<dbReference type="EMBL" id="NMVQ01000007">
    <property type="protein sequence ID" value="OYO23481.1"/>
    <property type="molecule type" value="Genomic_DNA"/>
</dbReference>
<dbReference type="InterPro" id="IPR051532">
    <property type="entry name" value="Ester_Hydrolysis_Enzymes"/>
</dbReference>
<evidence type="ECO:0000256" key="1">
    <source>
        <dbReference type="SAM" id="MobiDB-lite"/>
    </source>
</evidence>
<gene>
    <name evidence="4" type="ORF">CGZ93_05945</name>
</gene>
<evidence type="ECO:0000259" key="3">
    <source>
        <dbReference type="Pfam" id="PF13472"/>
    </source>
</evidence>
<comment type="caution">
    <text evidence="4">The sequence shown here is derived from an EMBL/GenBank/DDBJ whole genome shotgun (WGS) entry which is preliminary data.</text>
</comment>
<keyword evidence="5" id="KW-1185">Reference proteome</keyword>
<protein>
    <recommendedName>
        <fullName evidence="3">SGNH hydrolase-type esterase domain-containing protein</fullName>
    </recommendedName>
</protein>
<name>A0A255H7A4_9ACTN</name>
<keyword evidence="2" id="KW-0732">Signal</keyword>
<dbReference type="OrthoDB" id="8215557at2"/>
<dbReference type="PANTHER" id="PTHR30383">
    <property type="entry name" value="THIOESTERASE 1/PROTEASE 1/LYSOPHOSPHOLIPASE L1"/>
    <property type="match status" value="1"/>
</dbReference>
<organism evidence="4 5">
    <name type="scientific">Enemella dayhoffiae</name>
    <dbReference type="NCBI Taxonomy" id="2016507"/>
    <lineage>
        <taxon>Bacteria</taxon>
        <taxon>Bacillati</taxon>
        <taxon>Actinomycetota</taxon>
        <taxon>Actinomycetes</taxon>
        <taxon>Propionibacteriales</taxon>
        <taxon>Propionibacteriaceae</taxon>
        <taxon>Enemella</taxon>
    </lineage>
</organism>
<dbReference type="InterPro" id="IPR013830">
    <property type="entry name" value="SGNH_hydro"/>
</dbReference>
<feature type="region of interest" description="Disordered" evidence="1">
    <location>
        <begin position="216"/>
        <end position="254"/>
    </location>
</feature>
<dbReference type="CDD" id="cd00229">
    <property type="entry name" value="SGNH_hydrolase"/>
    <property type="match status" value="1"/>
</dbReference>
<dbReference type="Proteomes" id="UP000216311">
    <property type="component" value="Unassembled WGS sequence"/>
</dbReference>
<dbReference type="PANTHER" id="PTHR30383:SF5">
    <property type="entry name" value="SGNH HYDROLASE-TYPE ESTERASE DOMAIN-CONTAINING PROTEIN"/>
    <property type="match status" value="1"/>
</dbReference>
<dbReference type="GO" id="GO:0004622">
    <property type="term" value="F:phosphatidylcholine lysophospholipase activity"/>
    <property type="evidence" value="ECO:0007669"/>
    <property type="project" value="TreeGrafter"/>
</dbReference>
<dbReference type="Gene3D" id="3.40.50.1110">
    <property type="entry name" value="SGNH hydrolase"/>
    <property type="match status" value="1"/>
</dbReference>